<name>A0ABP8NME6_9BACT</name>
<comment type="caution">
    <text evidence="2">The sequence shown here is derived from an EMBL/GenBank/DDBJ whole genome shotgun (WGS) entry which is preliminary data.</text>
</comment>
<dbReference type="CDD" id="cd00146">
    <property type="entry name" value="PKD"/>
    <property type="match status" value="1"/>
</dbReference>
<dbReference type="InterPro" id="IPR000601">
    <property type="entry name" value="PKD_dom"/>
</dbReference>
<dbReference type="EMBL" id="BAABFA010000024">
    <property type="protein sequence ID" value="GAA4469711.1"/>
    <property type="molecule type" value="Genomic_DNA"/>
</dbReference>
<dbReference type="Gene3D" id="2.60.40.10">
    <property type="entry name" value="Immunoglobulins"/>
    <property type="match status" value="1"/>
</dbReference>
<keyword evidence="3" id="KW-1185">Reference proteome</keyword>
<sequence length="202" mass="22495">MICACKKEEENPPIIFIHHNSHLFTGDVNSFYYSDTIDKDPSSITWDFGDGTPNVSGFIVEHTYSSPGEYQMNARGFSTSLRVEAPISSPHTAALAGSRRWAGSVAGAAKELGYEATDTYVTIDTQLSINVQDARTIIMPNTATENVLRLTKIDTAAKVLTFSMDVFARTYLYYYYASDSAVYESKWSGKKSDHYDINIHTQ</sequence>
<reference evidence="3" key="1">
    <citation type="journal article" date="2019" name="Int. J. Syst. Evol. Microbiol.">
        <title>The Global Catalogue of Microorganisms (GCM) 10K type strain sequencing project: providing services to taxonomists for standard genome sequencing and annotation.</title>
        <authorList>
            <consortium name="The Broad Institute Genomics Platform"/>
            <consortium name="The Broad Institute Genome Sequencing Center for Infectious Disease"/>
            <person name="Wu L."/>
            <person name="Ma J."/>
        </authorList>
    </citation>
    <scope>NUCLEOTIDE SEQUENCE [LARGE SCALE GENOMIC DNA]</scope>
    <source>
        <strain evidence="3">JCM 32105</strain>
    </source>
</reference>
<dbReference type="PROSITE" id="PS50093">
    <property type="entry name" value="PKD"/>
    <property type="match status" value="1"/>
</dbReference>
<dbReference type="Proteomes" id="UP001500067">
    <property type="component" value="Unassembled WGS sequence"/>
</dbReference>
<gene>
    <name evidence="2" type="ORF">GCM10023093_29630</name>
</gene>
<evidence type="ECO:0000259" key="1">
    <source>
        <dbReference type="PROSITE" id="PS50093"/>
    </source>
</evidence>
<dbReference type="InterPro" id="IPR013783">
    <property type="entry name" value="Ig-like_fold"/>
</dbReference>
<feature type="domain" description="PKD" evidence="1">
    <location>
        <begin position="40"/>
        <end position="73"/>
    </location>
</feature>
<accession>A0ABP8NME6</accession>
<evidence type="ECO:0000313" key="3">
    <source>
        <dbReference type="Proteomes" id="UP001500067"/>
    </source>
</evidence>
<evidence type="ECO:0000313" key="2">
    <source>
        <dbReference type="EMBL" id="GAA4469711.1"/>
    </source>
</evidence>
<dbReference type="Pfam" id="PF18911">
    <property type="entry name" value="PKD_4"/>
    <property type="match status" value="1"/>
</dbReference>
<dbReference type="InterPro" id="IPR035986">
    <property type="entry name" value="PKD_dom_sf"/>
</dbReference>
<organism evidence="2 3">
    <name type="scientific">Nemorincola caseinilytica</name>
    <dbReference type="NCBI Taxonomy" id="2054315"/>
    <lineage>
        <taxon>Bacteria</taxon>
        <taxon>Pseudomonadati</taxon>
        <taxon>Bacteroidota</taxon>
        <taxon>Chitinophagia</taxon>
        <taxon>Chitinophagales</taxon>
        <taxon>Chitinophagaceae</taxon>
        <taxon>Nemorincola</taxon>
    </lineage>
</organism>
<dbReference type="SUPFAM" id="SSF49299">
    <property type="entry name" value="PKD domain"/>
    <property type="match status" value="1"/>
</dbReference>
<proteinExistence type="predicted"/>
<protein>
    <recommendedName>
        <fullName evidence="1">PKD domain-containing protein</fullName>
    </recommendedName>
</protein>